<dbReference type="InterPro" id="IPR036390">
    <property type="entry name" value="WH_DNA-bd_sf"/>
</dbReference>
<dbReference type="InterPro" id="IPR011991">
    <property type="entry name" value="ArsR-like_HTH"/>
</dbReference>
<dbReference type="GO" id="GO:0006355">
    <property type="term" value="P:regulation of DNA-templated transcription"/>
    <property type="evidence" value="ECO:0007669"/>
    <property type="project" value="UniProtKB-ARBA"/>
</dbReference>
<dbReference type="RefSeq" id="WP_008616589.1">
    <property type="nucleotide sequence ID" value="NZ_LWQT01000077.1"/>
</dbReference>
<protein>
    <recommendedName>
        <fullName evidence="3">HTH marR-type domain-containing protein</fullName>
    </recommendedName>
</protein>
<dbReference type="STRING" id="1285242.A6A04_05440"/>
<reference evidence="1 2" key="1">
    <citation type="submission" date="2016-04" db="EMBL/GenBank/DDBJ databases">
        <title>Draft genome sequence of freshwater magnetotactic bacteria Magnetospirillum marisnigri SP-1 and Magnetospirillum moscoviense BB-1.</title>
        <authorList>
            <person name="Koziaeva V."/>
            <person name="Dziuba M.V."/>
            <person name="Ivanov T.M."/>
            <person name="Kuznetsov B."/>
            <person name="Grouzdev D.S."/>
        </authorList>
    </citation>
    <scope>NUCLEOTIDE SEQUENCE [LARGE SCALE GENOMIC DNA]</scope>
    <source>
        <strain evidence="1 2">SP-1</strain>
    </source>
</reference>
<accession>A0A178MHK2</accession>
<organism evidence="1 2">
    <name type="scientific">Paramagnetospirillum marisnigri</name>
    <dbReference type="NCBI Taxonomy" id="1285242"/>
    <lineage>
        <taxon>Bacteria</taxon>
        <taxon>Pseudomonadati</taxon>
        <taxon>Pseudomonadota</taxon>
        <taxon>Alphaproteobacteria</taxon>
        <taxon>Rhodospirillales</taxon>
        <taxon>Magnetospirillaceae</taxon>
        <taxon>Paramagnetospirillum</taxon>
    </lineage>
</organism>
<dbReference type="Gene3D" id="1.10.10.10">
    <property type="entry name" value="Winged helix-like DNA-binding domain superfamily/Winged helix DNA-binding domain"/>
    <property type="match status" value="1"/>
</dbReference>
<dbReference type="Pfam" id="PF25212">
    <property type="entry name" value="HVO_A0114"/>
    <property type="match status" value="1"/>
</dbReference>
<sequence length="118" mass="13261">MNRINVSIGNGHSDPLDDMGKRVIAAWHNAEHGKIGEPELNVTFESMEAFLRHVTPKRLEMVRFLREHPTTSVAELARQLGRDYKNVYEDVDALAAAGLIEKEGRSIRAIADEIVLKL</sequence>
<dbReference type="Proteomes" id="UP000078428">
    <property type="component" value="Unassembled WGS sequence"/>
</dbReference>
<keyword evidence="2" id="KW-1185">Reference proteome</keyword>
<dbReference type="SUPFAM" id="SSF46785">
    <property type="entry name" value="Winged helix' DNA-binding domain"/>
    <property type="match status" value="1"/>
</dbReference>
<dbReference type="EMBL" id="LWQT01000077">
    <property type="protein sequence ID" value="OAN48191.1"/>
    <property type="molecule type" value="Genomic_DNA"/>
</dbReference>
<dbReference type="CDD" id="cd00090">
    <property type="entry name" value="HTH_ARSR"/>
    <property type="match status" value="1"/>
</dbReference>
<comment type="caution">
    <text evidence="1">The sequence shown here is derived from an EMBL/GenBank/DDBJ whole genome shotgun (WGS) entry which is preliminary data.</text>
</comment>
<evidence type="ECO:0008006" key="3">
    <source>
        <dbReference type="Google" id="ProtNLM"/>
    </source>
</evidence>
<gene>
    <name evidence="1" type="ORF">A6A04_05440</name>
</gene>
<dbReference type="AlphaFoldDB" id="A0A178MHK2"/>
<dbReference type="InterPro" id="IPR036388">
    <property type="entry name" value="WH-like_DNA-bd_sf"/>
</dbReference>
<proteinExistence type="predicted"/>
<evidence type="ECO:0000313" key="1">
    <source>
        <dbReference type="EMBL" id="OAN48191.1"/>
    </source>
</evidence>
<evidence type="ECO:0000313" key="2">
    <source>
        <dbReference type="Proteomes" id="UP000078428"/>
    </source>
</evidence>
<name>A0A178MHK2_9PROT</name>